<dbReference type="InterPro" id="IPR052406">
    <property type="entry name" value="Chromatin_Remodeling_Comp"/>
</dbReference>
<evidence type="ECO:0000256" key="3">
    <source>
        <dbReference type="ARBA" id="ARBA00023242"/>
    </source>
</evidence>
<protein>
    <submittedName>
        <fullName evidence="5">Chromatin structure-remodeling complex protein rsc9</fullName>
    </submittedName>
</protein>
<keyword evidence="6" id="KW-1185">Reference proteome</keyword>
<gene>
    <name evidence="5" type="primary">RSC9_2</name>
    <name evidence="5" type="ORF">EC973_008278</name>
</gene>
<dbReference type="InterPro" id="IPR016024">
    <property type="entry name" value="ARM-type_fold"/>
</dbReference>
<dbReference type="EMBL" id="JABAYA010000007">
    <property type="protein sequence ID" value="KAF7731764.1"/>
    <property type="molecule type" value="Genomic_DNA"/>
</dbReference>
<proteinExistence type="predicted"/>
<dbReference type="SUPFAM" id="SSF48371">
    <property type="entry name" value="ARM repeat"/>
    <property type="match status" value="1"/>
</dbReference>
<dbReference type="InterPro" id="IPR048420">
    <property type="entry name" value="Zap1-like_Znf1"/>
</dbReference>
<dbReference type="PANTHER" id="PTHR22970:SF14">
    <property type="entry name" value="AT-RICH INTERACTIVE DOMAIN-CONTAINING PROTEIN 2"/>
    <property type="match status" value="1"/>
</dbReference>
<comment type="caution">
    <text evidence="5">The sequence shown here is derived from an EMBL/GenBank/DDBJ whole genome shotgun (WGS) entry which is preliminary data.</text>
</comment>
<organism evidence="5 6">
    <name type="scientific">Apophysomyces ossiformis</name>
    <dbReference type="NCBI Taxonomy" id="679940"/>
    <lineage>
        <taxon>Eukaryota</taxon>
        <taxon>Fungi</taxon>
        <taxon>Fungi incertae sedis</taxon>
        <taxon>Mucoromycota</taxon>
        <taxon>Mucoromycotina</taxon>
        <taxon>Mucoromycetes</taxon>
        <taxon>Mucorales</taxon>
        <taxon>Mucorineae</taxon>
        <taxon>Mucoraceae</taxon>
        <taxon>Apophysomyces</taxon>
    </lineage>
</organism>
<reference evidence="5" key="1">
    <citation type="submission" date="2020-01" db="EMBL/GenBank/DDBJ databases">
        <title>Genome Sequencing of Three Apophysomyces-Like Fungal Strains Confirms a Novel Fungal Genus in the Mucoromycota with divergent Burkholderia-like Endosymbiotic Bacteria.</title>
        <authorList>
            <person name="Stajich J.E."/>
            <person name="Macias A.M."/>
            <person name="Carter-House D."/>
            <person name="Lovett B."/>
            <person name="Kasson L.R."/>
            <person name="Berry K."/>
            <person name="Grigoriev I."/>
            <person name="Chang Y."/>
            <person name="Spatafora J."/>
            <person name="Kasson M.T."/>
        </authorList>
    </citation>
    <scope>NUCLEOTIDE SEQUENCE</scope>
    <source>
        <strain evidence="5">NRRL A-21654</strain>
    </source>
</reference>
<dbReference type="GO" id="GO:0008270">
    <property type="term" value="F:zinc ion binding"/>
    <property type="evidence" value="ECO:0007669"/>
    <property type="project" value="InterPro"/>
</dbReference>
<keyword evidence="3" id="KW-0539">Nucleus</keyword>
<name>A0A8H7BYM3_9FUNG</name>
<dbReference type="PANTHER" id="PTHR22970">
    <property type="entry name" value="AT-RICH INTERACTIVE DOMAIN-CONTAINING PROTEIN 2"/>
    <property type="match status" value="1"/>
</dbReference>
<dbReference type="PROSITE" id="PS00028">
    <property type="entry name" value="ZINC_FINGER_C2H2_1"/>
    <property type="match status" value="1"/>
</dbReference>
<evidence type="ECO:0000256" key="1">
    <source>
        <dbReference type="ARBA" id="ARBA00023015"/>
    </source>
</evidence>
<evidence type="ECO:0000259" key="4">
    <source>
        <dbReference type="PROSITE" id="PS00028"/>
    </source>
</evidence>
<dbReference type="GO" id="GO:0016586">
    <property type="term" value="C:RSC-type complex"/>
    <property type="evidence" value="ECO:0007669"/>
    <property type="project" value="TreeGrafter"/>
</dbReference>
<evidence type="ECO:0000313" key="6">
    <source>
        <dbReference type="Proteomes" id="UP000605846"/>
    </source>
</evidence>
<dbReference type="Pfam" id="PF21816">
    <property type="entry name" value="Zap1_zf1"/>
    <property type="match status" value="1"/>
</dbReference>
<dbReference type="Gene3D" id="3.30.160.60">
    <property type="entry name" value="Classic Zinc Finger"/>
    <property type="match status" value="1"/>
</dbReference>
<sequence length="537" mass="60764">MDEEFRSRILLALQSTLPNEVDWAFNTLVRFSFSSENFSLDFMPILVDLLLQYAETFFQGKVLPLLSDTENSDGSRESSGKMFNSKESQEEFERVLQVFHILRNFSFLEINIRRLAHHERLRHMLMMGIALPPSSQYAELSRHCLDILENIAPQVIVTSAVDPYIVAMSFLLFTNDRALTLGAIRSLTRVAVTEINERHLGMANPAILQRMTQFLLVDDEELTAATLEYLYQYSGLHGNFAIQLVSQYPGNLIGLLTGFLSYKSTLAPSSTSVNETIHGITAAQMRNGKPKSQAPTIPDLTNYAHLDEPYRCLGCAGLEDKIALKEIYSEYQNLFGTEKPLGVKEFYTVLKIAFPQPSAVEAAASSGSVPLETLTLQNIKYAPPKKPEGIKCRWKECTESFENDEALHKHILADHVPSSDEKDGSSRYSCQWMNCTRSELCNRATTIQHLRTHFSVQSKQRPKKRNEFTIDKIPIDDSEVSGVPLTAALLIRNLVKHKQHHEYYLPYEKELALLAIQRPKLAKYILAALAELDITEN</sequence>
<evidence type="ECO:0000313" key="5">
    <source>
        <dbReference type="EMBL" id="KAF7731764.1"/>
    </source>
</evidence>
<keyword evidence="2" id="KW-0804">Transcription</keyword>
<feature type="domain" description="C2H2-type" evidence="4">
    <location>
        <begin position="392"/>
        <end position="415"/>
    </location>
</feature>
<accession>A0A8H7BYM3</accession>
<dbReference type="Proteomes" id="UP000605846">
    <property type="component" value="Unassembled WGS sequence"/>
</dbReference>
<dbReference type="AlphaFoldDB" id="A0A8H7BYM3"/>
<dbReference type="InterPro" id="IPR013087">
    <property type="entry name" value="Znf_C2H2_type"/>
</dbReference>
<keyword evidence="1" id="KW-0805">Transcription regulation</keyword>
<dbReference type="OrthoDB" id="338531at2759"/>
<evidence type="ECO:0000256" key="2">
    <source>
        <dbReference type="ARBA" id="ARBA00023163"/>
    </source>
</evidence>